<dbReference type="PANTHER" id="PTHR24082:SF283">
    <property type="entry name" value="NUCLEAR HORMONE RECEPTOR HR96"/>
    <property type="match status" value="1"/>
</dbReference>
<dbReference type="GO" id="GO:0008270">
    <property type="term" value="F:zinc ion binding"/>
    <property type="evidence" value="ECO:0007669"/>
    <property type="project" value="UniProtKB-KW"/>
</dbReference>
<dbReference type="Pfam" id="PF00105">
    <property type="entry name" value="zf-C4"/>
    <property type="match status" value="1"/>
</dbReference>
<protein>
    <recommendedName>
        <fullName evidence="9">Nuclear receptor domain-containing protein</fullName>
    </recommendedName>
</protein>
<keyword evidence="2" id="KW-0863">Zinc-finger</keyword>
<evidence type="ECO:0000259" key="9">
    <source>
        <dbReference type="PROSITE" id="PS51030"/>
    </source>
</evidence>
<keyword evidence="5" id="KW-0238">DNA-binding</keyword>
<keyword evidence="3" id="KW-0862">Zinc</keyword>
<dbReference type="GO" id="GO:0030154">
    <property type="term" value="P:cell differentiation"/>
    <property type="evidence" value="ECO:0007669"/>
    <property type="project" value="TreeGrafter"/>
</dbReference>
<dbReference type="OrthoDB" id="9999431at2759"/>
<dbReference type="AlphaFoldDB" id="A0A814FEK5"/>
<dbReference type="PROSITE" id="PS00031">
    <property type="entry name" value="NUCLEAR_REC_DBD_1"/>
    <property type="match status" value="1"/>
</dbReference>
<dbReference type="PROSITE" id="PS51030">
    <property type="entry name" value="NUCLEAR_REC_DBD_2"/>
    <property type="match status" value="1"/>
</dbReference>
<feature type="domain" description="Nuclear receptor" evidence="9">
    <location>
        <begin position="27"/>
        <end position="103"/>
    </location>
</feature>
<dbReference type="SUPFAM" id="SSF57716">
    <property type="entry name" value="Glucocorticoid receptor-like (DNA-binding domain)"/>
    <property type="match status" value="1"/>
</dbReference>
<keyword evidence="4" id="KW-0805">Transcription regulation</keyword>
<dbReference type="InterPro" id="IPR001628">
    <property type="entry name" value="Znf_hrmn_rcpt"/>
</dbReference>
<evidence type="ECO:0000313" key="10">
    <source>
        <dbReference type="EMBL" id="CAF0978939.1"/>
    </source>
</evidence>
<evidence type="ECO:0000256" key="4">
    <source>
        <dbReference type="ARBA" id="ARBA00023015"/>
    </source>
</evidence>
<dbReference type="PANTHER" id="PTHR24082">
    <property type="entry name" value="NUCLEAR HORMONE RECEPTOR"/>
    <property type="match status" value="1"/>
</dbReference>
<organism evidence="10 11">
    <name type="scientific">Rotaria sordida</name>
    <dbReference type="NCBI Taxonomy" id="392033"/>
    <lineage>
        <taxon>Eukaryota</taxon>
        <taxon>Metazoa</taxon>
        <taxon>Spiralia</taxon>
        <taxon>Gnathifera</taxon>
        <taxon>Rotifera</taxon>
        <taxon>Eurotatoria</taxon>
        <taxon>Bdelloidea</taxon>
        <taxon>Philodinida</taxon>
        <taxon>Philodinidae</taxon>
        <taxon>Rotaria</taxon>
    </lineage>
</organism>
<dbReference type="SMART" id="SM00399">
    <property type="entry name" value="ZnF_C4"/>
    <property type="match status" value="1"/>
</dbReference>
<evidence type="ECO:0000256" key="1">
    <source>
        <dbReference type="ARBA" id="ARBA00022723"/>
    </source>
</evidence>
<dbReference type="GO" id="GO:0000122">
    <property type="term" value="P:negative regulation of transcription by RNA polymerase II"/>
    <property type="evidence" value="ECO:0007669"/>
    <property type="project" value="TreeGrafter"/>
</dbReference>
<evidence type="ECO:0000256" key="8">
    <source>
        <dbReference type="ARBA" id="ARBA00023242"/>
    </source>
</evidence>
<keyword evidence="1" id="KW-0479">Metal-binding</keyword>
<evidence type="ECO:0000256" key="5">
    <source>
        <dbReference type="ARBA" id="ARBA00023125"/>
    </source>
</evidence>
<gene>
    <name evidence="10" type="ORF">RFH988_LOCUS13038</name>
</gene>
<dbReference type="EMBL" id="CAJNOO010000562">
    <property type="protein sequence ID" value="CAF0978939.1"/>
    <property type="molecule type" value="Genomic_DNA"/>
</dbReference>
<dbReference type="PRINTS" id="PR00047">
    <property type="entry name" value="STROIDFINGER"/>
</dbReference>
<evidence type="ECO:0000256" key="7">
    <source>
        <dbReference type="ARBA" id="ARBA00023170"/>
    </source>
</evidence>
<dbReference type="InterPro" id="IPR050234">
    <property type="entry name" value="Nuclear_hormone_rcpt_NR1"/>
</dbReference>
<keyword evidence="7" id="KW-0675">Receptor</keyword>
<dbReference type="GO" id="GO:0045944">
    <property type="term" value="P:positive regulation of transcription by RNA polymerase II"/>
    <property type="evidence" value="ECO:0007669"/>
    <property type="project" value="TreeGrafter"/>
</dbReference>
<proteinExistence type="predicted"/>
<sequence>MEITVTQNSTTLSIFSTSVERQRNSISCECKICGASARYSYYGAIVCHSCKMFFKRNAENKQALTICQYSNKCKININNRHICASCRLEKCFKNGMCIEMIRPSRCEKNRKRKLIVDSNQSISTMSEIVNKKHKSEHIPTSSSLESDQSILNLNQWNLIANLVHCFDQHSGYVFVEDFLEEQNRLPVKLRFKYPSVCNFFTSMKRKIQFIFERNVDFLSLSHYDRTILLRTTVEYTSNVASMFILCQYKLCDYPLFYKSTEMIFKSSAAKFTRRIIDQLDPDNTFIKLILSILAFSTTNYTVYKKNMPINLTNIKGILSIQDMYTDLTWRYLLYRYGHYQAVIRFSNLLSCLFSGIEAIVEVHEL</sequence>
<name>A0A814FEK5_9BILA</name>
<dbReference type="GO" id="GO:0004879">
    <property type="term" value="F:nuclear receptor activity"/>
    <property type="evidence" value="ECO:0007669"/>
    <property type="project" value="TreeGrafter"/>
</dbReference>
<evidence type="ECO:0000256" key="3">
    <source>
        <dbReference type="ARBA" id="ARBA00022833"/>
    </source>
</evidence>
<dbReference type="GO" id="GO:0000978">
    <property type="term" value="F:RNA polymerase II cis-regulatory region sequence-specific DNA binding"/>
    <property type="evidence" value="ECO:0007669"/>
    <property type="project" value="TreeGrafter"/>
</dbReference>
<evidence type="ECO:0000313" key="11">
    <source>
        <dbReference type="Proteomes" id="UP000663882"/>
    </source>
</evidence>
<keyword evidence="6" id="KW-0804">Transcription</keyword>
<reference evidence="10" key="1">
    <citation type="submission" date="2021-02" db="EMBL/GenBank/DDBJ databases">
        <authorList>
            <person name="Nowell W R."/>
        </authorList>
    </citation>
    <scope>NUCLEOTIDE SEQUENCE</scope>
</reference>
<dbReference type="SUPFAM" id="SSF48508">
    <property type="entry name" value="Nuclear receptor ligand-binding domain"/>
    <property type="match status" value="1"/>
</dbReference>
<comment type="caution">
    <text evidence="10">The sequence shown here is derived from an EMBL/GenBank/DDBJ whole genome shotgun (WGS) entry which is preliminary data.</text>
</comment>
<dbReference type="Gene3D" id="3.30.50.10">
    <property type="entry name" value="Erythroid Transcription Factor GATA-1, subunit A"/>
    <property type="match status" value="1"/>
</dbReference>
<accession>A0A814FEK5</accession>
<dbReference type="InterPro" id="IPR035500">
    <property type="entry name" value="NHR-like_dom_sf"/>
</dbReference>
<evidence type="ECO:0000256" key="2">
    <source>
        <dbReference type="ARBA" id="ARBA00022771"/>
    </source>
</evidence>
<dbReference type="InterPro" id="IPR013088">
    <property type="entry name" value="Znf_NHR/GATA"/>
</dbReference>
<keyword evidence="8" id="KW-0539">Nucleus</keyword>
<evidence type="ECO:0000256" key="6">
    <source>
        <dbReference type="ARBA" id="ARBA00023163"/>
    </source>
</evidence>
<dbReference type="Proteomes" id="UP000663882">
    <property type="component" value="Unassembled WGS sequence"/>
</dbReference>